<sequence>MTRVVQMSVDGDSKELKELNQRLRDGKKVSGGEHGLCEGNEVKCNGVAEEVKVGQGGTVESSSVQQNIPQPQGAIICWERFLHVRSLKVLLVEYDDSTRHVVTALLCNCSYEAIHTSACSE</sequence>
<accession>A0A151R1R7</accession>
<dbReference type="STRING" id="3821.A0A151R1R7"/>
<name>A0A151R1R7_CAJCA</name>
<evidence type="ECO:0000313" key="1">
    <source>
        <dbReference type="EMBL" id="KYP36463.1"/>
    </source>
</evidence>
<protein>
    <submittedName>
        <fullName evidence="1">Two-component response regulator-like APRR7</fullName>
    </submittedName>
</protein>
<evidence type="ECO:0000313" key="2">
    <source>
        <dbReference type="Proteomes" id="UP000075243"/>
    </source>
</evidence>
<organism evidence="1 2">
    <name type="scientific">Cajanus cajan</name>
    <name type="common">Pigeon pea</name>
    <name type="synonym">Cajanus indicus</name>
    <dbReference type="NCBI Taxonomy" id="3821"/>
    <lineage>
        <taxon>Eukaryota</taxon>
        <taxon>Viridiplantae</taxon>
        <taxon>Streptophyta</taxon>
        <taxon>Embryophyta</taxon>
        <taxon>Tracheophyta</taxon>
        <taxon>Spermatophyta</taxon>
        <taxon>Magnoliopsida</taxon>
        <taxon>eudicotyledons</taxon>
        <taxon>Gunneridae</taxon>
        <taxon>Pentapetalae</taxon>
        <taxon>rosids</taxon>
        <taxon>fabids</taxon>
        <taxon>Fabales</taxon>
        <taxon>Fabaceae</taxon>
        <taxon>Papilionoideae</taxon>
        <taxon>50 kb inversion clade</taxon>
        <taxon>NPAAA clade</taxon>
        <taxon>indigoferoid/millettioid clade</taxon>
        <taxon>Phaseoleae</taxon>
        <taxon>Cajanus</taxon>
    </lineage>
</organism>
<proteinExistence type="predicted"/>
<dbReference type="AlphaFoldDB" id="A0A151R1R7"/>
<gene>
    <name evidence="1" type="ORF">KK1_042419</name>
</gene>
<reference evidence="1" key="1">
    <citation type="journal article" date="2012" name="Nat. Biotechnol.">
        <title>Draft genome sequence of pigeonpea (Cajanus cajan), an orphan legume crop of resource-poor farmers.</title>
        <authorList>
            <person name="Varshney R.K."/>
            <person name="Chen W."/>
            <person name="Li Y."/>
            <person name="Bharti A.K."/>
            <person name="Saxena R.K."/>
            <person name="Schlueter J.A."/>
            <person name="Donoghue M.T."/>
            <person name="Azam S."/>
            <person name="Fan G."/>
            <person name="Whaley A.M."/>
            <person name="Farmer A.D."/>
            <person name="Sheridan J."/>
            <person name="Iwata A."/>
            <person name="Tuteja R."/>
            <person name="Penmetsa R.V."/>
            <person name="Wu W."/>
            <person name="Upadhyaya H.D."/>
            <person name="Yang S.P."/>
            <person name="Shah T."/>
            <person name="Saxena K.B."/>
            <person name="Michael T."/>
            <person name="McCombie W.R."/>
            <person name="Yang B."/>
            <person name="Zhang G."/>
            <person name="Yang H."/>
            <person name="Wang J."/>
            <person name="Spillane C."/>
            <person name="Cook D.R."/>
            <person name="May G.D."/>
            <person name="Xu X."/>
            <person name="Jackson S.A."/>
        </authorList>
    </citation>
    <scope>NUCLEOTIDE SEQUENCE [LARGE SCALE GENOMIC DNA]</scope>
</reference>
<dbReference type="EMBL" id="KQ484212">
    <property type="protein sequence ID" value="KYP36463.1"/>
    <property type="molecule type" value="Genomic_DNA"/>
</dbReference>
<keyword evidence="2" id="KW-1185">Reference proteome</keyword>
<dbReference type="OMA" id="RNCGYEG"/>
<dbReference type="Gramene" id="C.cajan_41431.t">
    <property type="protein sequence ID" value="C.cajan_41431.t"/>
    <property type="gene ID" value="C.cajan_41431"/>
</dbReference>
<dbReference type="Proteomes" id="UP000075243">
    <property type="component" value="Unassembled WGS sequence"/>
</dbReference>